<reference evidence="2" key="1">
    <citation type="submission" date="2018-12" db="EMBL/GenBank/DDBJ databases">
        <authorList>
            <person name="Will S."/>
            <person name="Neumann-Schaal M."/>
            <person name="Henke P."/>
        </authorList>
    </citation>
    <scope>NUCLEOTIDE SEQUENCE</scope>
    <source>
        <strain evidence="2">PCC 7102</strain>
    </source>
</reference>
<proteinExistence type="predicted"/>
<dbReference type="InterPro" id="IPR002123">
    <property type="entry name" value="Plipid/glycerol_acylTrfase"/>
</dbReference>
<dbReference type="GO" id="GO:0016746">
    <property type="term" value="F:acyltransferase activity"/>
    <property type="evidence" value="ECO:0007669"/>
    <property type="project" value="UniProtKB-KW"/>
</dbReference>
<name>A0A3S1AV09_9CYAN</name>
<organism evidence="2 3">
    <name type="scientific">Dulcicalothrix desertica PCC 7102</name>
    <dbReference type="NCBI Taxonomy" id="232991"/>
    <lineage>
        <taxon>Bacteria</taxon>
        <taxon>Bacillati</taxon>
        <taxon>Cyanobacteriota</taxon>
        <taxon>Cyanophyceae</taxon>
        <taxon>Nostocales</taxon>
        <taxon>Calotrichaceae</taxon>
        <taxon>Dulcicalothrix</taxon>
    </lineage>
</organism>
<accession>A0A3S1AV09</accession>
<comment type="caution">
    <text evidence="2">The sequence shown here is derived from an EMBL/GenBank/DDBJ whole genome shotgun (WGS) entry which is preliminary data.</text>
</comment>
<evidence type="ECO:0000313" key="3">
    <source>
        <dbReference type="Proteomes" id="UP000271624"/>
    </source>
</evidence>
<dbReference type="AlphaFoldDB" id="A0A3S1AV09"/>
<sequence length="471" mass="53072">MFMYQAQPPLEFIAPKYNPQFLRLTHLLLPLWMRAQTSLTKVEAENVETLVDLYSQFQAGKIRFMLAFRHPKTDDPIALGYLFSRIVPEVARHKGIKFTAPVHAHCIYDRGIPLWAGAHMGWILQYLGGTPIQRGKADWTGLRSARDLFANGAFPMAAAPEGATNGLSEIVSPLEPGISQMAFWCAEDLQKAGRTEQVVILPVGIKYSYVTEPWDAINDLLTELEVKSGLKSEELGVRSEELTSSTQHSALSTQHSLYSRLLRLAEHLLSIMENFYTKFYHCKLSTNGGAELPSDKNEAIAARLRALLDVILQVAEDFFKLQPKGSLNDRCRRVEQAGWNCIFREDFKDIKTLSVVEKGLGNRAALEANMRMWHMRVVESFVAVTGSYVRENPTPERFAETLLILWEMVTRITEGNTSRRPNLGKQKANIIIGTPISVSDRYSEYKESRSGARLAVADLTKELQVSLEKLI</sequence>
<reference evidence="2" key="2">
    <citation type="journal article" date="2019" name="Genome Biol. Evol.">
        <title>Day and night: Metabolic profiles and evolutionary relationships of six axenic non-marine cyanobacteria.</title>
        <authorList>
            <person name="Will S.E."/>
            <person name="Henke P."/>
            <person name="Boedeker C."/>
            <person name="Huang S."/>
            <person name="Brinkmann H."/>
            <person name="Rohde M."/>
            <person name="Jarek M."/>
            <person name="Friedl T."/>
            <person name="Seufert S."/>
            <person name="Schumacher M."/>
            <person name="Overmann J."/>
            <person name="Neumann-Schaal M."/>
            <person name="Petersen J."/>
        </authorList>
    </citation>
    <scope>NUCLEOTIDE SEQUENCE [LARGE SCALE GENOMIC DNA]</scope>
    <source>
        <strain evidence="2">PCC 7102</strain>
    </source>
</reference>
<protein>
    <submittedName>
        <fullName evidence="2">Glycerol acyltransferase</fullName>
    </submittedName>
</protein>
<feature type="domain" description="Phospholipid/glycerol acyltransferase" evidence="1">
    <location>
        <begin position="64"/>
        <end position="208"/>
    </location>
</feature>
<evidence type="ECO:0000259" key="1">
    <source>
        <dbReference type="SMART" id="SM00563"/>
    </source>
</evidence>
<gene>
    <name evidence="2" type="ORF">DSM106972_003980</name>
</gene>
<keyword evidence="2" id="KW-0808">Transferase</keyword>
<dbReference type="SMART" id="SM00563">
    <property type="entry name" value="PlsC"/>
    <property type="match status" value="1"/>
</dbReference>
<dbReference type="Proteomes" id="UP000271624">
    <property type="component" value="Unassembled WGS sequence"/>
</dbReference>
<keyword evidence="2" id="KW-0012">Acyltransferase</keyword>
<keyword evidence="3" id="KW-1185">Reference proteome</keyword>
<evidence type="ECO:0000313" key="2">
    <source>
        <dbReference type="EMBL" id="RUT09903.1"/>
    </source>
</evidence>
<dbReference type="EMBL" id="RSCL01000001">
    <property type="protein sequence ID" value="RUT09903.1"/>
    <property type="molecule type" value="Genomic_DNA"/>
</dbReference>